<proteinExistence type="predicted"/>
<protein>
    <submittedName>
        <fullName evidence="1">Uncharacterized protein</fullName>
    </submittedName>
</protein>
<evidence type="ECO:0000313" key="1">
    <source>
        <dbReference type="EMBL" id="KAJ0035660.1"/>
    </source>
</evidence>
<keyword evidence="2" id="KW-1185">Reference proteome</keyword>
<name>A0ACC0YEW7_9ROSI</name>
<comment type="caution">
    <text evidence="1">The sequence shown here is derived from an EMBL/GenBank/DDBJ whole genome shotgun (WGS) entry which is preliminary data.</text>
</comment>
<dbReference type="EMBL" id="CM047742">
    <property type="protein sequence ID" value="KAJ0035660.1"/>
    <property type="molecule type" value="Genomic_DNA"/>
</dbReference>
<accession>A0ACC0YEW7</accession>
<sequence length="70" mass="7656">MAQIKVFTFILLAALVLFVGRDEVDASKCCAEHPIAGGCTNDKCNNYCQDQCRGGICKHRNGKLGCHCYC</sequence>
<dbReference type="Proteomes" id="UP001163603">
    <property type="component" value="Chromosome 7"/>
</dbReference>
<gene>
    <name evidence="1" type="ORF">Pint_25698</name>
</gene>
<organism evidence="1 2">
    <name type="scientific">Pistacia integerrima</name>
    <dbReference type="NCBI Taxonomy" id="434235"/>
    <lineage>
        <taxon>Eukaryota</taxon>
        <taxon>Viridiplantae</taxon>
        <taxon>Streptophyta</taxon>
        <taxon>Embryophyta</taxon>
        <taxon>Tracheophyta</taxon>
        <taxon>Spermatophyta</taxon>
        <taxon>Magnoliopsida</taxon>
        <taxon>eudicotyledons</taxon>
        <taxon>Gunneridae</taxon>
        <taxon>Pentapetalae</taxon>
        <taxon>rosids</taxon>
        <taxon>malvids</taxon>
        <taxon>Sapindales</taxon>
        <taxon>Anacardiaceae</taxon>
        <taxon>Pistacia</taxon>
    </lineage>
</organism>
<reference evidence="2" key="1">
    <citation type="journal article" date="2023" name="G3 (Bethesda)">
        <title>Genome assembly and association tests identify interacting loci associated with vigor, precocity, and sex in interspecific pistachio rootstocks.</title>
        <authorList>
            <person name="Palmer W."/>
            <person name="Jacygrad E."/>
            <person name="Sagayaradj S."/>
            <person name="Cavanaugh K."/>
            <person name="Han R."/>
            <person name="Bertier L."/>
            <person name="Beede B."/>
            <person name="Kafkas S."/>
            <person name="Golino D."/>
            <person name="Preece J."/>
            <person name="Michelmore R."/>
        </authorList>
    </citation>
    <scope>NUCLEOTIDE SEQUENCE [LARGE SCALE GENOMIC DNA]</scope>
</reference>
<evidence type="ECO:0000313" key="2">
    <source>
        <dbReference type="Proteomes" id="UP001163603"/>
    </source>
</evidence>